<gene>
    <name evidence="1" type="ORF">HWN40_03830</name>
</gene>
<organism evidence="1 2">
    <name type="scientific">Methanolobus zinderi</name>
    <dbReference type="NCBI Taxonomy" id="536044"/>
    <lineage>
        <taxon>Archaea</taxon>
        <taxon>Methanobacteriati</taxon>
        <taxon>Methanobacteriota</taxon>
        <taxon>Stenosarchaea group</taxon>
        <taxon>Methanomicrobia</taxon>
        <taxon>Methanosarcinales</taxon>
        <taxon>Methanosarcinaceae</taxon>
        <taxon>Methanolobus</taxon>
    </lineage>
</organism>
<evidence type="ECO:0008006" key="3">
    <source>
        <dbReference type="Google" id="ProtNLM"/>
    </source>
</evidence>
<evidence type="ECO:0000313" key="1">
    <source>
        <dbReference type="EMBL" id="QLC51213.1"/>
    </source>
</evidence>
<sequence length="72" mass="8380">MVHILKCRDLGFNDDFIVVDNDPVKVKEKMKEHILDKHKDEFGELSDFHKEEIMSKMDFLLTRGCGCGVLKL</sequence>
<dbReference type="Proteomes" id="UP000509594">
    <property type="component" value="Chromosome"/>
</dbReference>
<proteinExistence type="predicted"/>
<evidence type="ECO:0000313" key="2">
    <source>
        <dbReference type="Proteomes" id="UP000509594"/>
    </source>
</evidence>
<reference evidence="1 2" key="1">
    <citation type="submission" date="2020-06" db="EMBL/GenBank/DDBJ databases">
        <title>Methanolobus halotolerans sp. nov., isolated from a saline lake Tus in Siberia.</title>
        <authorList>
            <person name="Shen Y."/>
            <person name="Chen S.-C."/>
            <person name="Lai M.-C."/>
            <person name="Huang H.-H."/>
            <person name="Chiu H.-H."/>
            <person name="Tang S.-L."/>
            <person name="Rogozin D.Y."/>
            <person name="Degermendzhy A.G."/>
        </authorList>
    </citation>
    <scope>NUCLEOTIDE SEQUENCE [LARGE SCALE GENOMIC DNA]</scope>
    <source>
        <strain evidence="1 2">DSM 21339</strain>
    </source>
</reference>
<accession>A0A7D5E838</accession>
<keyword evidence="2" id="KW-1185">Reference proteome</keyword>
<dbReference type="AlphaFoldDB" id="A0A7D5E838"/>
<protein>
    <recommendedName>
        <fullName evidence="3">DUF1059 domain-containing protein</fullName>
    </recommendedName>
</protein>
<dbReference type="EMBL" id="CP058215">
    <property type="protein sequence ID" value="QLC51213.1"/>
    <property type="molecule type" value="Genomic_DNA"/>
</dbReference>
<name>A0A7D5E838_9EURY</name>
<dbReference type="KEGG" id="mzi:HWN40_03830"/>
<dbReference type="OrthoDB" id="9023at2157"/>